<keyword evidence="4" id="KW-1185">Reference proteome</keyword>
<dbReference type="SUPFAM" id="SSF52402">
    <property type="entry name" value="Adenine nucleotide alpha hydrolases-like"/>
    <property type="match status" value="1"/>
</dbReference>
<dbReference type="AlphaFoldDB" id="A0AAV6XYF3"/>
<sequence>MERIVVVVEDVEVAKTALQWALDNILRCGDIITLLHIIYPTTSSSSSSSSSSTINKNHKKKKKQQLRSLRLKGFQLALSFKDICSNAFPNGNTKTEIVVTEGDDDEGGRIAAVVREIGASTLVLGLHDRSFLYRLVMSKNNITRNLKCRVLAIKEPTTLTSRSISLQDMDFSQIEIATLRMEKEALIFEGGGAVGYREGKKGSGSTETAAASSLMNVKNTNPKGGGLKLNIIESRLRTI</sequence>
<proteinExistence type="predicted"/>
<gene>
    <name evidence="3" type="ORF">BUALT_Bualt02G0078100</name>
</gene>
<evidence type="ECO:0000313" key="4">
    <source>
        <dbReference type="Proteomes" id="UP000826271"/>
    </source>
</evidence>
<evidence type="ECO:0000259" key="2">
    <source>
        <dbReference type="Pfam" id="PF00582"/>
    </source>
</evidence>
<evidence type="ECO:0000313" key="3">
    <source>
        <dbReference type="EMBL" id="KAG8387986.1"/>
    </source>
</evidence>
<protein>
    <recommendedName>
        <fullName evidence="2">UspA domain-containing protein</fullName>
    </recommendedName>
</protein>
<name>A0AAV6XYF3_9LAMI</name>
<accession>A0AAV6XYF3</accession>
<dbReference type="PANTHER" id="PTHR47848">
    <property type="entry name" value="ADENINE NUCLEOTIDE ALPHA HYDROLASES-LIKE SUPERFAMILY PROTEIN"/>
    <property type="match status" value="1"/>
</dbReference>
<dbReference type="PANTHER" id="PTHR47848:SF1">
    <property type="entry name" value="ADENINE NUCLEOTIDE ALPHA HYDROLASES-LIKE SUPERFAMILY PROTEIN"/>
    <property type="match status" value="1"/>
</dbReference>
<dbReference type="Proteomes" id="UP000826271">
    <property type="component" value="Unassembled WGS sequence"/>
</dbReference>
<evidence type="ECO:0000256" key="1">
    <source>
        <dbReference type="SAM" id="MobiDB-lite"/>
    </source>
</evidence>
<dbReference type="Pfam" id="PF00582">
    <property type="entry name" value="Usp"/>
    <property type="match status" value="1"/>
</dbReference>
<feature type="compositionally biased region" description="Low complexity" evidence="1">
    <location>
        <begin position="42"/>
        <end position="53"/>
    </location>
</feature>
<dbReference type="CDD" id="cd00293">
    <property type="entry name" value="USP-like"/>
    <property type="match status" value="1"/>
</dbReference>
<reference evidence="3" key="1">
    <citation type="submission" date="2019-10" db="EMBL/GenBank/DDBJ databases">
        <authorList>
            <person name="Zhang R."/>
            <person name="Pan Y."/>
            <person name="Wang J."/>
            <person name="Ma R."/>
            <person name="Yu S."/>
        </authorList>
    </citation>
    <scope>NUCLEOTIDE SEQUENCE</scope>
    <source>
        <strain evidence="3">LA-IB0</strain>
        <tissue evidence="3">Leaf</tissue>
    </source>
</reference>
<comment type="caution">
    <text evidence="3">The sequence shown here is derived from an EMBL/GenBank/DDBJ whole genome shotgun (WGS) entry which is preliminary data.</text>
</comment>
<feature type="region of interest" description="Disordered" evidence="1">
    <location>
        <begin position="42"/>
        <end position="66"/>
    </location>
</feature>
<dbReference type="Gene3D" id="3.40.50.620">
    <property type="entry name" value="HUPs"/>
    <property type="match status" value="1"/>
</dbReference>
<feature type="compositionally biased region" description="Basic residues" evidence="1">
    <location>
        <begin position="56"/>
        <end position="65"/>
    </location>
</feature>
<dbReference type="InterPro" id="IPR006016">
    <property type="entry name" value="UspA"/>
</dbReference>
<feature type="domain" description="UspA" evidence="2">
    <location>
        <begin position="2"/>
        <end position="154"/>
    </location>
</feature>
<dbReference type="EMBL" id="WHWC01000002">
    <property type="protein sequence ID" value="KAG8387986.1"/>
    <property type="molecule type" value="Genomic_DNA"/>
</dbReference>
<dbReference type="InterPro" id="IPR014729">
    <property type="entry name" value="Rossmann-like_a/b/a_fold"/>
</dbReference>
<organism evidence="3 4">
    <name type="scientific">Buddleja alternifolia</name>
    <dbReference type="NCBI Taxonomy" id="168488"/>
    <lineage>
        <taxon>Eukaryota</taxon>
        <taxon>Viridiplantae</taxon>
        <taxon>Streptophyta</taxon>
        <taxon>Embryophyta</taxon>
        <taxon>Tracheophyta</taxon>
        <taxon>Spermatophyta</taxon>
        <taxon>Magnoliopsida</taxon>
        <taxon>eudicotyledons</taxon>
        <taxon>Gunneridae</taxon>
        <taxon>Pentapetalae</taxon>
        <taxon>asterids</taxon>
        <taxon>lamiids</taxon>
        <taxon>Lamiales</taxon>
        <taxon>Scrophulariaceae</taxon>
        <taxon>Buddlejeae</taxon>
        <taxon>Buddleja</taxon>
    </lineage>
</organism>